<feature type="transmembrane region" description="Helical" evidence="5">
    <location>
        <begin position="94"/>
        <end position="113"/>
    </location>
</feature>
<keyword evidence="2 5" id="KW-0812">Transmembrane</keyword>
<gene>
    <name evidence="6" type="ORF">EOE48_20515</name>
</gene>
<dbReference type="InterPro" id="IPR032808">
    <property type="entry name" value="DoxX"/>
</dbReference>
<feature type="transmembrane region" description="Helical" evidence="5">
    <location>
        <begin position="69"/>
        <end position="88"/>
    </location>
</feature>
<reference evidence="6 7" key="1">
    <citation type="submission" date="2019-01" db="EMBL/GenBank/DDBJ databases">
        <authorList>
            <person name="Chen W.-M."/>
        </authorList>
    </citation>
    <scope>NUCLEOTIDE SEQUENCE [LARGE SCALE GENOMIC DNA]</scope>
    <source>
        <strain evidence="6 7">TER-1</strain>
    </source>
</reference>
<evidence type="ECO:0000313" key="6">
    <source>
        <dbReference type="EMBL" id="RVU15195.1"/>
    </source>
</evidence>
<evidence type="ECO:0000256" key="2">
    <source>
        <dbReference type="ARBA" id="ARBA00022692"/>
    </source>
</evidence>
<name>A0A437NYX5_9HYPH</name>
<feature type="transmembrane region" description="Helical" evidence="5">
    <location>
        <begin position="43"/>
        <end position="64"/>
    </location>
</feature>
<comment type="caution">
    <text evidence="6">The sequence shown here is derived from an EMBL/GenBank/DDBJ whole genome shotgun (WGS) entry which is preliminary data.</text>
</comment>
<protein>
    <submittedName>
        <fullName evidence="6">DoxX family protein</fullName>
    </submittedName>
</protein>
<keyword evidence="3 5" id="KW-1133">Transmembrane helix</keyword>
<dbReference type="GO" id="GO:0016020">
    <property type="term" value="C:membrane"/>
    <property type="evidence" value="ECO:0007669"/>
    <property type="project" value="UniProtKB-SubCell"/>
</dbReference>
<dbReference type="Pfam" id="PF13564">
    <property type="entry name" value="DoxX_2"/>
    <property type="match status" value="1"/>
</dbReference>
<dbReference type="EMBL" id="SACP01000023">
    <property type="protein sequence ID" value="RVU15195.1"/>
    <property type="molecule type" value="Genomic_DNA"/>
</dbReference>
<proteinExistence type="predicted"/>
<sequence length="130" mass="13615">METWPKHLGTALLVVVELFLVLDAGMKLLGAQAAVDATGELGFSAQATRMLGLVLGAATILYALPGTRVLGAILLTGYLGGAVAVQALHGAPLLTHTLFGVYFGVAAWGAIWLRSHDLRALVPLARRRTT</sequence>
<evidence type="ECO:0000313" key="7">
    <source>
        <dbReference type="Proteomes" id="UP000286997"/>
    </source>
</evidence>
<evidence type="ECO:0000256" key="4">
    <source>
        <dbReference type="ARBA" id="ARBA00023136"/>
    </source>
</evidence>
<evidence type="ECO:0000256" key="5">
    <source>
        <dbReference type="SAM" id="Phobius"/>
    </source>
</evidence>
<evidence type="ECO:0000256" key="3">
    <source>
        <dbReference type="ARBA" id="ARBA00022989"/>
    </source>
</evidence>
<dbReference type="Proteomes" id="UP000286997">
    <property type="component" value="Unassembled WGS sequence"/>
</dbReference>
<dbReference type="RefSeq" id="WP_127732622.1">
    <property type="nucleotide sequence ID" value="NZ_SACP01000023.1"/>
</dbReference>
<dbReference type="OrthoDB" id="9811373at2"/>
<comment type="subcellular location">
    <subcellularLocation>
        <location evidence="1">Membrane</location>
        <topology evidence="1">Multi-pass membrane protein</topology>
    </subcellularLocation>
</comment>
<keyword evidence="4 5" id="KW-0472">Membrane</keyword>
<keyword evidence="7" id="KW-1185">Reference proteome</keyword>
<organism evidence="6 7">
    <name type="scientific">Methylobacterium oryzihabitans</name>
    <dbReference type="NCBI Taxonomy" id="2499852"/>
    <lineage>
        <taxon>Bacteria</taxon>
        <taxon>Pseudomonadati</taxon>
        <taxon>Pseudomonadota</taxon>
        <taxon>Alphaproteobacteria</taxon>
        <taxon>Hyphomicrobiales</taxon>
        <taxon>Methylobacteriaceae</taxon>
        <taxon>Methylobacterium</taxon>
    </lineage>
</organism>
<accession>A0A437NYX5</accession>
<dbReference type="AlphaFoldDB" id="A0A437NYX5"/>
<evidence type="ECO:0000256" key="1">
    <source>
        <dbReference type="ARBA" id="ARBA00004141"/>
    </source>
</evidence>